<organism evidence="1 2">
    <name type="scientific">Scutellospora calospora</name>
    <dbReference type="NCBI Taxonomy" id="85575"/>
    <lineage>
        <taxon>Eukaryota</taxon>
        <taxon>Fungi</taxon>
        <taxon>Fungi incertae sedis</taxon>
        <taxon>Mucoromycota</taxon>
        <taxon>Glomeromycotina</taxon>
        <taxon>Glomeromycetes</taxon>
        <taxon>Diversisporales</taxon>
        <taxon>Gigasporaceae</taxon>
        <taxon>Scutellospora</taxon>
    </lineage>
</organism>
<comment type="caution">
    <text evidence="1">The sequence shown here is derived from an EMBL/GenBank/DDBJ whole genome shotgun (WGS) entry which is preliminary data.</text>
</comment>
<reference evidence="1" key="1">
    <citation type="submission" date="2021-06" db="EMBL/GenBank/DDBJ databases">
        <authorList>
            <person name="Kallberg Y."/>
            <person name="Tangrot J."/>
            <person name="Rosling A."/>
        </authorList>
    </citation>
    <scope>NUCLEOTIDE SEQUENCE</scope>
    <source>
        <strain evidence="1">AU212A</strain>
    </source>
</reference>
<keyword evidence="2" id="KW-1185">Reference proteome</keyword>
<dbReference type="EMBL" id="CAJVPM010000059">
    <property type="protein sequence ID" value="CAG8435224.1"/>
    <property type="molecule type" value="Genomic_DNA"/>
</dbReference>
<sequence>LVGYILIGILFVSLPINMLGKTTDTYDILGGLSLNINAVKKTAPRALLVAIIGILASIGACTIMMYFAFKFKISESFLSGIALSSTSVAVAITIMVQHQMLSSPVGYLIITAALFDDIICLILLSTVTQIFGSGIDFWSVFRPIIASFGIIIVGIGLCFGIVLLNNWVYMKISQKDENDKKEKLYHYGLLLFMLIYGGILSFAADFAGSSRLLGAFMAGLAFSAIEDALLIWENKVLIIQKCLMTIFFASIGFIILAQELFQLEILLKGTLYSLVAAFGKLVTGFFHISTSKSEKLVVSFAMVARGELGLVLILQSFETGLMARDSFAITCWAIVICTLFGAIALQFMVNQQHKQKENESDIH</sequence>
<accession>A0ACA9JU85</accession>
<protein>
    <submittedName>
        <fullName evidence="1">2293_t:CDS:1</fullName>
    </submittedName>
</protein>
<evidence type="ECO:0000313" key="1">
    <source>
        <dbReference type="EMBL" id="CAG8435224.1"/>
    </source>
</evidence>
<feature type="non-terminal residue" evidence="1">
    <location>
        <position position="1"/>
    </location>
</feature>
<proteinExistence type="predicted"/>
<evidence type="ECO:0000313" key="2">
    <source>
        <dbReference type="Proteomes" id="UP000789860"/>
    </source>
</evidence>
<dbReference type="Proteomes" id="UP000789860">
    <property type="component" value="Unassembled WGS sequence"/>
</dbReference>
<gene>
    <name evidence="1" type="ORF">SCALOS_LOCUS166</name>
</gene>
<name>A0ACA9JU85_9GLOM</name>